<evidence type="ECO:0000313" key="2">
    <source>
        <dbReference type="EMBL" id="OQO05245.1"/>
    </source>
</evidence>
<proteinExistence type="predicted"/>
<dbReference type="Proteomes" id="UP000192596">
    <property type="component" value="Unassembled WGS sequence"/>
</dbReference>
<dbReference type="InParanoid" id="A0A1V8T1E5"/>
<dbReference type="AlphaFoldDB" id="A0A1V8T1E5"/>
<evidence type="ECO:0000256" key="1">
    <source>
        <dbReference type="SAM" id="SignalP"/>
    </source>
</evidence>
<reference evidence="3" key="1">
    <citation type="submission" date="2017-03" db="EMBL/GenBank/DDBJ databases">
        <title>Genomes of endolithic fungi from Antarctica.</title>
        <authorList>
            <person name="Coleine C."/>
            <person name="Masonjones S."/>
            <person name="Stajich J.E."/>
        </authorList>
    </citation>
    <scope>NUCLEOTIDE SEQUENCE [LARGE SCALE GENOMIC DNA]</scope>
    <source>
        <strain evidence="3">CCFEE 5527</strain>
    </source>
</reference>
<comment type="caution">
    <text evidence="2">The sequence shown here is derived from an EMBL/GenBank/DDBJ whole genome shotgun (WGS) entry which is preliminary data.</text>
</comment>
<name>A0A1V8T1E5_9PEZI</name>
<dbReference type="EMBL" id="NAJO01000019">
    <property type="protein sequence ID" value="OQO05245.1"/>
    <property type="molecule type" value="Genomic_DNA"/>
</dbReference>
<gene>
    <name evidence="2" type="ORF">B0A48_09012</name>
</gene>
<protein>
    <submittedName>
        <fullName evidence="2">Uncharacterized protein</fullName>
    </submittedName>
</protein>
<keyword evidence="3" id="KW-1185">Reference proteome</keyword>
<evidence type="ECO:0000313" key="3">
    <source>
        <dbReference type="Proteomes" id="UP000192596"/>
    </source>
</evidence>
<sequence length="160" mass="17277">MSLSLVVFSLSPAGSSNVSNDARNPFDFRIALATLDIDLTTVTNDNPDTKATRRTLYVDDALEICALGDALHLRLPHTVNEAEADNDLCYVFHTSDVLDPSVKAKLIRRTGTLPGNGIFLDLYLSPPIVHRATVVSLGGAQIKKAFSQLTTRLGMLGVKP</sequence>
<organism evidence="2 3">
    <name type="scientific">Cryoendolithus antarcticus</name>
    <dbReference type="NCBI Taxonomy" id="1507870"/>
    <lineage>
        <taxon>Eukaryota</taxon>
        <taxon>Fungi</taxon>
        <taxon>Dikarya</taxon>
        <taxon>Ascomycota</taxon>
        <taxon>Pezizomycotina</taxon>
        <taxon>Dothideomycetes</taxon>
        <taxon>Dothideomycetidae</taxon>
        <taxon>Cladosporiales</taxon>
        <taxon>Cladosporiaceae</taxon>
        <taxon>Cryoendolithus</taxon>
    </lineage>
</organism>
<feature type="signal peptide" evidence="1">
    <location>
        <begin position="1"/>
        <end position="16"/>
    </location>
</feature>
<keyword evidence="1" id="KW-0732">Signal</keyword>
<accession>A0A1V8T1E5</accession>
<feature type="chain" id="PRO_5013388658" evidence="1">
    <location>
        <begin position="17"/>
        <end position="160"/>
    </location>
</feature>